<keyword evidence="2" id="KW-1185">Reference proteome</keyword>
<proteinExistence type="predicted"/>
<protein>
    <submittedName>
        <fullName evidence="1">Uncharacterized protein</fullName>
    </submittedName>
</protein>
<reference evidence="1 2" key="1">
    <citation type="submission" date="2015-09" db="EMBL/GenBank/DDBJ databases">
        <authorList>
            <person name="Jackson K.R."/>
            <person name="Lunt B.L."/>
            <person name="Fisher J.N.B."/>
            <person name="Gardner A.V."/>
            <person name="Bailey M.E."/>
            <person name="Deus L.M."/>
            <person name="Earl A.S."/>
            <person name="Gibby P.D."/>
            <person name="Hartmann K.A."/>
            <person name="Liu J.E."/>
            <person name="Manci A.M."/>
            <person name="Nielsen D.A."/>
            <person name="Solomon M.B."/>
            <person name="Breakwell D.P."/>
            <person name="Burnett S.H."/>
            <person name="Grose J.H."/>
        </authorList>
    </citation>
    <scope>NUCLEOTIDE SEQUENCE [LARGE SCALE GENOMIC DNA]</scope>
    <source>
        <strain evidence="1 2">CECT 7799</strain>
    </source>
</reference>
<sequence length="79" mass="9168">MRPIRHITPLYALEKEAWGLAPGRRVEIRQSGAAPIFDNLKSWLYGEQPYVLGNSSLDVPPRMITFPRDDPRSSWQDRF</sequence>
<evidence type="ECO:0000313" key="2">
    <source>
        <dbReference type="Proteomes" id="UP000049455"/>
    </source>
</evidence>
<organism evidence="1 2">
    <name type="scientific">Jannaschia seosinensis</name>
    <dbReference type="NCBI Taxonomy" id="313367"/>
    <lineage>
        <taxon>Bacteria</taxon>
        <taxon>Pseudomonadati</taxon>
        <taxon>Pseudomonadota</taxon>
        <taxon>Alphaproteobacteria</taxon>
        <taxon>Rhodobacterales</taxon>
        <taxon>Roseobacteraceae</taxon>
        <taxon>Jannaschia</taxon>
    </lineage>
</organism>
<evidence type="ECO:0000313" key="1">
    <source>
        <dbReference type="EMBL" id="CUH12275.1"/>
    </source>
</evidence>
<gene>
    <name evidence="1" type="ORF">JSE7799_00208</name>
</gene>
<name>A0A0M7B829_9RHOB</name>
<accession>A0A0M7B829</accession>
<dbReference type="Proteomes" id="UP000049455">
    <property type="component" value="Unassembled WGS sequence"/>
</dbReference>
<dbReference type="EMBL" id="CYPR01000012">
    <property type="protein sequence ID" value="CUH12275.1"/>
    <property type="molecule type" value="Genomic_DNA"/>
</dbReference>
<dbReference type="AlphaFoldDB" id="A0A0M7B829"/>